<dbReference type="InterPro" id="IPR036411">
    <property type="entry name" value="TorD-like_sf"/>
</dbReference>
<evidence type="ECO:0000256" key="1">
    <source>
        <dbReference type="ARBA" id="ARBA00023063"/>
    </source>
</evidence>
<keyword evidence="1" id="KW-0534">Nitrate assimilation</keyword>
<dbReference type="Pfam" id="PF02613">
    <property type="entry name" value="Nitrate_red_del"/>
    <property type="match status" value="1"/>
</dbReference>
<comment type="caution">
    <text evidence="3">The sequence shown here is derived from an EMBL/GenBank/DDBJ whole genome shotgun (WGS) entry which is preliminary data.</text>
</comment>
<proteinExistence type="predicted"/>
<dbReference type="PANTHER" id="PTHR43680">
    <property type="entry name" value="NITRATE REDUCTASE MOLYBDENUM COFACTOR ASSEMBLY CHAPERONE"/>
    <property type="match status" value="1"/>
</dbReference>
<evidence type="ECO:0000313" key="4">
    <source>
        <dbReference type="Proteomes" id="UP001226577"/>
    </source>
</evidence>
<dbReference type="PANTHER" id="PTHR43680:SF2">
    <property type="entry name" value="NITRATE REDUCTASE MOLYBDENUM COFACTOR ASSEMBLY CHAPERONE NARJ"/>
    <property type="match status" value="1"/>
</dbReference>
<evidence type="ECO:0000256" key="2">
    <source>
        <dbReference type="SAM" id="MobiDB-lite"/>
    </source>
</evidence>
<dbReference type="Gene3D" id="1.10.3480.10">
    <property type="entry name" value="TorD-like"/>
    <property type="match status" value="1"/>
</dbReference>
<dbReference type="InterPro" id="IPR020945">
    <property type="entry name" value="DMSO/NO3_reduct_chaperone"/>
</dbReference>
<reference evidence="3 4" key="1">
    <citation type="submission" date="2023-07" db="EMBL/GenBank/DDBJ databases">
        <title>Sorghum-associated microbial communities from plants grown in Nebraska, USA.</title>
        <authorList>
            <person name="Schachtman D."/>
        </authorList>
    </citation>
    <scope>NUCLEOTIDE SEQUENCE [LARGE SCALE GENOMIC DNA]</scope>
    <source>
        <strain evidence="3 4">CC222</strain>
    </source>
</reference>
<dbReference type="SUPFAM" id="SSF89155">
    <property type="entry name" value="TorD-like"/>
    <property type="match status" value="1"/>
</dbReference>
<protein>
    <submittedName>
        <fullName evidence="3">Nitrate reductase delta subunit</fullName>
    </submittedName>
</protein>
<organism evidence="3 4">
    <name type="scientific">Pseudarthrobacter enclensis</name>
    <dbReference type="NCBI Taxonomy" id="993070"/>
    <lineage>
        <taxon>Bacteria</taxon>
        <taxon>Bacillati</taxon>
        <taxon>Actinomycetota</taxon>
        <taxon>Actinomycetes</taxon>
        <taxon>Micrococcales</taxon>
        <taxon>Micrococcaceae</taxon>
        <taxon>Pseudarthrobacter</taxon>
    </lineage>
</organism>
<feature type="region of interest" description="Disordered" evidence="2">
    <location>
        <begin position="214"/>
        <end position="235"/>
    </location>
</feature>
<keyword evidence="4" id="KW-1185">Reference proteome</keyword>
<sequence>MKRPSLNGPALNRRERVVYLAAAWCLSYPDEELVGRVPLIRAALSEFPGAPADFSPVLDLLEATPPLELQAQYVREFDLGRRHALHLSYWTDGDTRRRGEVLGSFKAAYRSSGVLVDLDGELPDYLPMVLEFAARVDGGAGRELLQRYRASLEMLRLGLLRDTLPHAAVLSALCATLPGKSPQDEQEVMRMAGFGPPTETWAWTPTTRGCCRSGRADHARTLDGAGDGARTRRRP</sequence>
<gene>
    <name evidence="3" type="ORF">J2X98_000788</name>
</gene>
<name>A0ABT9RQ68_9MICC</name>
<dbReference type="InterPro" id="IPR003765">
    <property type="entry name" value="NO3_reductase_chaperone_NarJ"/>
</dbReference>
<dbReference type="Proteomes" id="UP001226577">
    <property type="component" value="Unassembled WGS sequence"/>
</dbReference>
<dbReference type="NCBIfam" id="TIGR00684">
    <property type="entry name" value="narJ"/>
    <property type="match status" value="1"/>
</dbReference>
<dbReference type="EMBL" id="JAUSRE010000003">
    <property type="protein sequence ID" value="MDP9887217.1"/>
    <property type="molecule type" value="Genomic_DNA"/>
</dbReference>
<accession>A0ABT9RQ68</accession>
<evidence type="ECO:0000313" key="3">
    <source>
        <dbReference type="EMBL" id="MDP9887217.1"/>
    </source>
</evidence>